<comment type="caution">
    <text evidence="2">The sequence shown here is derived from an EMBL/GenBank/DDBJ whole genome shotgun (WGS) entry which is preliminary data.</text>
</comment>
<dbReference type="Proteomes" id="UP000029665">
    <property type="component" value="Unassembled WGS sequence"/>
</dbReference>
<proteinExistence type="predicted"/>
<sequence>MPAFPSNVSVPPSSPSSSSSSDNSHGYHSLREDAKHMAKELKRRVSSFFHSKRRPHLHPSAGSGVIKILADGVYHTIHDPIAFSPRPRNTIDAIFPVKTTTRGSIAHGKYPSDCSDSSESSNSSPGTETSLTSDDAEALKSSLLPLVSTLPGEPLVGAKQVVASMPTPLTPAVQPALACEDDAMSARGAQWEDQDSTDSPADMSCIESCITPVENAILSIHNEDYRDMHQRRYPSLASIQSLTAPLETLVLADMDSHVSAAFFEPQQLLVAPLMLGLANEDDQAAMSEERTSYAAVTAPLLHLPTVVDSSTLPPRDLSPSFRHEYSLTVLEPFGPSTLGLESNDTSGPLATASDAELPRLIDSPRSDPVVGTTTLRSEVLNPGAVRRDALHDASDGSPRSSGSAPHAPSLSAVPANAPTPAVGKRPSSPSTARMPGLYRWPTPGPAASVGDIEGRSGSGDEDIHNVYLPVLDVLRMFLPVSNVRFRFLLKFLLMWWLC</sequence>
<feature type="region of interest" description="Disordered" evidence="1">
    <location>
        <begin position="1"/>
        <end position="37"/>
    </location>
</feature>
<gene>
    <name evidence="2" type="ORF">BN946_scf184851.g16</name>
</gene>
<reference evidence="2" key="1">
    <citation type="submission" date="2014-01" db="EMBL/GenBank/DDBJ databases">
        <title>The genome of the white-rot fungus Pycnoporus cinnabarinus: a basidiomycete model with a versatile arsenal for lignocellulosic biomass breakdown.</title>
        <authorList>
            <person name="Levasseur A."/>
            <person name="Lomascolo A."/>
            <person name="Ruiz-Duenas F.J."/>
            <person name="Uzan E."/>
            <person name="Piumi F."/>
            <person name="Kues U."/>
            <person name="Ram A.F.J."/>
            <person name="Murat C."/>
            <person name="Haon M."/>
            <person name="Benoit I."/>
            <person name="Arfi Y."/>
            <person name="Chevret D."/>
            <person name="Drula E."/>
            <person name="Kwon M.J."/>
            <person name="Gouret P."/>
            <person name="Lesage-Meessen L."/>
            <person name="Lombard V."/>
            <person name="Mariette J."/>
            <person name="Noirot C."/>
            <person name="Park J."/>
            <person name="Patyshakuliyeva A."/>
            <person name="Wieneger R.A.B."/>
            <person name="Wosten H.A.B."/>
            <person name="Martin F."/>
            <person name="Coutinho P.M."/>
            <person name="de Vries R."/>
            <person name="Martinez A.T."/>
            <person name="Klopp C."/>
            <person name="Pontarotti P."/>
            <person name="Henrissat B."/>
            <person name="Record E."/>
        </authorList>
    </citation>
    <scope>NUCLEOTIDE SEQUENCE [LARGE SCALE GENOMIC DNA]</scope>
    <source>
        <strain evidence="2">BRFM137</strain>
    </source>
</reference>
<feature type="compositionally biased region" description="Basic and acidic residues" evidence="1">
    <location>
        <begin position="356"/>
        <end position="365"/>
    </location>
</feature>
<feature type="region of interest" description="Disordered" evidence="1">
    <location>
        <begin position="338"/>
        <end position="455"/>
    </location>
</feature>
<evidence type="ECO:0000313" key="3">
    <source>
        <dbReference type="Proteomes" id="UP000029665"/>
    </source>
</evidence>
<protein>
    <submittedName>
        <fullName evidence="2">Uncharacterized protein</fullName>
    </submittedName>
</protein>
<evidence type="ECO:0000256" key="1">
    <source>
        <dbReference type="SAM" id="MobiDB-lite"/>
    </source>
</evidence>
<evidence type="ECO:0000313" key="2">
    <source>
        <dbReference type="EMBL" id="CDO69628.1"/>
    </source>
</evidence>
<organism evidence="2 3">
    <name type="scientific">Pycnoporus cinnabarinus</name>
    <name type="common">Cinnabar-red polypore</name>
    <name type="synonym">Trametes cinnabarina</name>
    <dbReference type="NCBI Taxonomy" id="5643"/>
    <lineage>
        <taxon>Eukaryota</taxon>
        <taxon>Fungi</taxon>
        <taxon>Dikarya</taxon>
        <taxon>Basidiomycota</taxon>
        <taxon>Agaricomycotina</taxon>
        <taxon>Agaricomycetes</taxon>
        <taxon>Polyporales</taxon>
        <taxon>Polyporaceae</taxon>
        <taxon>Trametes</taxon>
    </lineage>
</organism>
<name>A0A060SB64_PYCCI</name>
<dbReference type="HOGENOM" id="CLU_547628_0_0_1"/>
<dbReference type="OrthoDB" id="10565394at2759"/>
<feature type="compositionally biased region" description="Polar residues" evidence="1">
    <location>
        <begin position="339"/>
        <end position="348"/>
    </location>
</feature>
<feature type="compositionally biased region" description="Low complexity" evidence="1">
    <location>
        <begin position="1"/>
        <end position="24"/>
    </location>
</feature>
<keyword evidence="3" id="KW-1185">Reference proteome</keyword>
<feature type="compositionally biased region" description="Basic and acidic residues" evidence="1">
    <location>
        <begin position="385"/>
        <end position="394"/>
    </location>
</feature>
<dbReference type="EMBL" id="CCBP010000052">
    <property type="protein sequence ID" value="CDO69628.1"/>
    <property type="molecule type" value="Genomic_DNA"/>
</dbReference>
<feature type="compositionally biased region" description="Low complexity" evidence="1">
    <location>
        <begin position="111"/>
        <end position="130"/>
    </location>
</feature>
<feature type="region of interest" description="Disordered" evidence="1">
    <location>
        <begin position="105"/>
        <end position="135"/>
    </location>
</feature>
<accession>A0A060SB64</accession>
<dbReference type="AlphaFoldDB" id="A0A060SB64"/>